<sequence>MHQSVRYPRTPDRGHGDVDLPSNPMQKNTVVVARNLRVGMGATAILLSSLISGIELTPNMAGSDRLAGKSPDPPRKCPTVKQRNAPGEKRRGLGSPISPVDRLASAASSLTGCVGCAWACAGASPWMDGCTGSHPSTSQASHKNLRGMREITMISLLPCSLCSPRILPSGFLHPGSGSPNAE</sequence>
<evidence type="ECO:0000313" key="3">
    <source>
        <dbReference type="Proteomes" id="UP000249402"/>
    </source>
</evidence>
<evidence type="ECO:0000256" key="1">
    <source>
        <dbReference type="SAM" id="MobiDB-lite"/>
    </source>
</evidence>
<dbReference type="OrthoDB" id="4510850at2759"/>
<feature type="compositionally biased region" description="Basic and acidic residues" evidence="1">
    <location>
        <begin position="9"/>
        <end position="18"/>
    </location>
</feature>
<feature type="region of interest" description="Disordered" evidence="1">
    <location>
        <begin position="1"/>
        <end position="25"/>
    </location>
</feature>
<accession>A0A395GNJ4</accession>
<dbReference type="VEuPathDB" id="FungiDB:BO80DRAFT_215250"/>
<dbReference type="EMBL" id="KZ824469">
    <property type="protein sequence ID" value="RAK96922.1"/>
    <property type="molecule type" value="Genomic_DNA"/>
</dbReference>
<dbReference type="Proteomes" id="UP000249402">
    <property type="component" value="Unassembled WGS sequence"/>
</dbReference>
<organism evidence="2 3">
    <name type="scientific">Aspergillus ibericus CBS 121593</name>
    <dbReference type="NCBI Taxonomy" id="1448316"/>
    <lineage>
        <taxon>Eukaryota</taxon>
        <taxon>Fungi</taxon>
        <taxon>Dikarya</taxon>
        <taxon>Ascomycota</taxon>
        <taxon>Pezizomycotina</taxon>
        <taxon>Eurotiomycetes</taxon>
        <taxon>Eurotiomycetidae</taxon>
        <taxon>Eurotiales</taxon>
        <taxon>Aspergillaceae</taxon>
        <taxon>Aspergillus</taxon>
        <taxon>Aspergillus subgen. Circumdati</taxon>
    </lineage>
</organism>
<evidence type="ECO:0000313" key="2">
    <source>
        <dbReference type="EMBL" id="RAK96922.1"/>
    </source>
</evidence>
<feature type="region of interest" description="Disordered" evidence="1">
    <location>
        <begin position="62"/>
        <end position="98"/>
    </location>
</feature>
<dbReference type="GeneID" id="37219206"/>
<keyword evidence="3" id="KW-1185">Reference proteome</keyword>
<reference evidence="2 3" key="1">
    <citation type="submission" date="2018-02" db="EMBL/GenBank/DDBJ databases">
        <title>The genomes of Aspergillus section Nigri reveals drivers in fungal speciation.</title>
        <authorList>
            <consortium name="DOE Joint Genome Institute"/>
            <person name="Vesth T.C."/>
            <person name="Nybo J."/>
            <person name="Theobald S."/>
            <person name="Brandl J."/>
            <person name="Frisvad J.C."/>
            <person name="Nielsen K.F."/>
            <person name="Lyhne E.K."/>
            <person name="Kogle M.E."/>
            <person name="Kuo A."/>
            <person name="Riley R."/>
            <person name="Clum A."/>
            <person name="Nolan M."/>
            <person name="Lipzen A."/>
            <person name="Salamov A."/>
            <person name="Henrissat B."/>
            <person name="Wiebenga A."/>
            <person name="De vries R.P."/>
            <person name="Grigoriev I.V."/>
            <person name="Mortensen U.H."/>
            <person name="Andersen M.R."/>
            <person name="Baker S.E."/>
        </authorList>
    </citation>
    <scope>NUCLEOTIDE SEQUENCE [LARGE SCALE GENOMIC DNA]</scope>
    <source>
        <strain evidence="2 3">CBS 121593</strain>
    </source>
</reference>
<proteinExistence type="predicted"/>
<dbReference type="AlphaFoldDB" id="A0A395GNJ4"/>
<dbReference type="RefSeq" id="XP_025571250.1">
    <property type="nucleotide sequence ID" value="XM_025714341.1"/>
</dbReference>
<name>A0A395GNJ4_9EURO</name>
<protein>
    <submittedName>
        <fullName evidence="2">Uncharacterized protein</fullName>
    </submittedName>
</protein>
<gene>
    <name evidence="2" type="ORF">BO80DRAFT_215250</name>
</gene>